<feature type="domain" description="PAZ" evidence="1">
    <location>
        <begin position="256"/>
        <end position="357"/>
    </location>
</feature>
<protein>
    <submittedName>
        <fullName evidence="3">Piwi-domain-containing protein</fullName>
    </submittedName>
</protein>
<dbReference type="PANTHER" id="PTHR22891">
    <property type="entry name" value="EUKARYOTIC TRANSLATION INITIATION FACTOR 2C"/>
    <property type="match status" value="1"/>
</dbReference>
<dbReference type="InterPro" id="IPR014811">
    <property type="entry name" value="ArgoL1"/>
</dbReference>
<dbReference type="SUPFAM" id="SSF53098">
    <property type="entry name" value="Ribonuclease H-like"/>
    <property type="match status" value="1"/>
</dbReference>
<dbReference type="InterPro" id="IPR036397">
    <property type="entry name" value="RNaseH_sf"/>
</dbReference>
<dbReference type="GO" id="GO:0003723">
    <property type="term" value="F:RNA binding"/>
    <property type="evidence" value="ECO:0007669"/>
    <property type="project" value="InterPro"/>
</dbReference>
<dbReference type="InterPro" id="IPR012337">
    <property type="entry name" value="RNaseH-like_sf"/>
</dbReference>
<dbReference type="Pfam" id="PF02171">
    <property type="entry name" value="Piwi"/>
    <property type="match status" value="2"/>
</dbReference>
<organism evidence="3 4">
    <name type="scientific">Exidia glandulosa HHB12029</name>
    <dbReference type="NCBI Taxonomy" id="1314781"/>
    <lineage>
        <taxon>Eukaryota</taxon>
        <taxon>Fungi</taxon>
        <taxon>Dikarya</taxon>
        <taxon>Basidiomycota</taxon>
        <taxon>Agaricomycotina</taxon>
        <taxon>Agaricomycetes</taxon>
        <taxon>Auriculariales</taxon>
        <taxon>Exidiaceae</taxon>
        <taxon>Exidia</taxon>
    </lineage>
</organism>
<keyword evidence="4" id="KW-1185">Reference proteome</keyword>
<dbReference type="InterPro" id="IPR003100">
    <property type="entry name" value="PAZ_dom"/>
</dbReference>
<dbReference type="OrthoDB" id="10252740at2759"/>
<dbReference type="STRING" id="1314781.A0A165M4A1"/>
<dbReference type="InParanoid" id="A0A165M4A1"/>
<dbReference type="Gene3D" id="3.30.420.10">
    <property type="entry name" value="Ribonuclease H-like superfamily/Ribonuclease H"/>
    <property type="match status" value="1"/>
</dbReference>
<dbReference type="SUPFAM" id="SSF101690">
    <property type="entry name" value="PAZ domain"/>
    <property type="match status" value="1"/>
</dbReference>
<sequence>MPPMRDPIAAEVANFPQRPPGPYGEGLKTFNAQANNFLVTQLPENMFHYDAIQPTSEREVTKPKARLLVHTMQVQNPTVFTGPLGAYDGRKNLYLSYEPNLNRTGARISVTLPPLQGQSSRVDEQFFIFIKWAAKVDLAALRDFVKGGPIQNLNQRRTAHQNSATAVMFINEMLRRIPVQSENWITVGRTFYTKNTQTVLKTSPLVLVPGYFLSVRPCLSGINVTVDSAVGVMYPEIALMELVFKFVPSAKNNTRKLFTRAPDSFLATAQGRDLGRSLKGVKVFANNNTRAKEIMGLVSCAKDYSFTDANGYSVTVEDYFMRAYNYTVKHPLVFCVQVGKNPNKAIVYPIELCTVMPGQLYRRTLAPDVTREMLKAKMNTMKPRERLADIQKGFRQLGFGDAARSGIEVQSTLLQVPARILQPPPPKMSKYTLAGKWFMRPRSIYSWGILSVFSSTSSKDEKTVKGFGTKLREVLIGMGMRVGHPKYSDIHVLGDIRTALAGLTVQLKEELAQELKKNPMILIVVVMPSGVAHVQHQVKFWGDVQAGMPTQCVNIEKVRTAEVEYLHNVAMKINVRTGGLNYMLVQDDVPWGNTPAMVVGADVSHPPASESNQPSVAAVCASMDGPACEYVATSRVQASRQEIITEFREMMAYLIVKFIDKRWSTRAAITARDRDDKAALLKAVWPSIILIYRDGVGEGQYCQVSDTETEAARAALRDVWSNAAAKQGWDENDAPRTTITYIVVSKKHHQRFFTDDVNNRAENGNCLPGSVFDLKVAHPTLFDFWLQSQAAIIGTARPAHYIVCHDEYRFTVDVLQKFSYALCYVYARATRSVSIPAPVYYADLICGRSRFMFDPTADNTSVASNDRYQTLEEWQAAYRQPHGNHRGVMYFI</sequence>
<accession>A0A165M4A1</accession>
<dbReference type="SMART" id="SM00950">
    <property type="entry name" value="Piwi"/>
    <property type="match status" value="1"/>
</dbReference>
<dbReference type="AlphaFoldDB" id="A0A165M4A1"/>
<dbReference type="CDD" id="cd02846">
    <property type="entry name" value="PAZ_argonaute_like"/>
    <property type="match status" value="1"/>
</dbReference>
<feature type="domain" description="Piwi" evidence="2">
    <location>
        <begin position="522"/>
        <end position="854"/>
    </location>
</feature>
<reference evidence="3 4" key="1">
    <citation type="journal article" date="2016" name="Mol. Biol. Evol.">
        <title>Comparative Genomics of Early-Diverging Mushroom-Forming Fungi Provides Insights into the Origins of Lignocellulose Decay Capabilities.</title>
        <authorList>
            <person name="Nagy L.G."/>
            <person name="Riley R."/>
            <person name="Tritt A."/>
            <person name="Adam C."/>
            <person name="Daum C."/>
            <person name="Floudas D."/>
            <person name="Sun H."/>
            <person name="Yadav J.S."/>
            <person name="Pangilinan J."/>
            <person name="Larsson K.H."/>
            <person name="Matsuura K."/>
            <person name="Barry K."/>
            <person name="Labutti K."/>
            <person name="Kuo R."/>
            <person name="Ohm R.A."/>
            <person name="Bhattacharya S.S."/>
            <person name="Shirouzu T."/>
            <person name="Yoshinaga Y."/>
            <person name="Martin F.M."/>
            <person name="Grigoriev I.V."/>
            <person name="Hibbett D.S."/>
        </authorList>
    </citation>
    <scope>NUCLEOTIDE SEQUENCE [LARGE SCALE GENOMIC DNA]</scope>
    <source>
        <strain evidence="3 4">HHB12029</strain>
    </source>
</reference>
<gene>
    <name evidence="3" type="ORF">EXIGLDRAFT_831966</name>
</gene>
<dbReference type="Pfam" id="PF16486">
    <property type="entry name" value="ArgoN"/>
    <property type="match status" value="1"/>
</dbReference>
<dbReference type="InterPro" id="IPR036085">
    <property type="entry name" value="PAZ_dom_sf"/>
</dbReference>
<evidence type="ECO:0000259" key="2">
    <source>
        <dbReference type="PROSITE" id="PS50822"/>
    </source>
</evidence>
<dbReference type="Gene3D" id="2.170.260.10">
    <property type="entry name" value="paz domain"/>
    <property type="match status" value="1"/>
</dbReference>
<dbReference type="PROSITE" id="PS50822">
    <property type="entry name" value="PIWI"/>
    <property type="match status" value="1"/>
</dbReference>
<dbReference type="Proteomes" id="UP000077266">
    <property type="component" value="Unassembled WGS sequence"/>
</dbReference>
<dbReference type="InterPro" id="IPR003165">
    <property type="entry name" value="Piwi"/>
</dbReference>
<name>A0A165M4A1_EXIGL</name>
<evidence type="ECO:0000313" key="3">
    <source>
        <dbReference type="EMBL" id="KZV98745.1"/>
    </source>
</evidence>
<dbReference type="InterPro" id="IPR032474">
    <property type="entry name" value="Argonaute_N"/>
</dbReference>
<dbReference type="Gene3D" id="3.40.50.2300">
    <property type="match status" value="1"/>
</dbReference>
<dbReference type="Pfam" id="PF02170">
    <property type="entry name" value="PAZ"/>
    <property type="match status" value="1"/>
</dbReference>
<dbReference type="EMBL" id="KV425915">
    <property type="protein sequence ID" value="KZV98745.1"/>
    <property type="molecule type" value="Genomic_DNA"/>
</dbReference>
<dbReference type="Pfam" id="PF08699">
    <property type="entry name" value="ArgoL1"/>
    <property type="match status" value="1"/>
</dbReference>
<dbReference type="PROSITE" id="PS50821">
    <property type="entry name" value="PAZ"/>
    <property type="match status" value="1"/>
</dbReference>
<proteinExistence type="predicted"/>
<evidence type="ECO:0000313" key="4">
    <source>
        <dbReference type="Proteomes" id="UP000077266"/>
    </source>
</evidence>
<evidence type="ECO:0000259" key="1">
    <source>
        <dbReference type="PROSITE" id="PS50821"/>
    </source>
</evidence>